<organism evidence="1 2">
    <name type="scientific">Orenia metallireducens</name>
    <dbReference type="NCBI Taxonomy" id="1413210"/>
    <lineage>
        <taxon>Bacteria</taxon>
        <taxon>Bacillati</taxon>
        <taxon>Bacillota</taxon>
        <taxon>Clostridia</taxon>
        <taxon>Halanaerobiales</taxon>
        <taxon>Halobacteroidaceae</taxon>
        <taxon>Orenia</taxon>
    </lineage>
</organism>
<dbReference type="OrthoDB" id="2112250at2"/>
<reference evidence="2" key="1">
    <citation type="submission" date="2017-09" db="EMBL/GenBank/DDBJ databases">
        <authorList>
            <person name="Varghese N."/>
            <person name="Submissions S."/>
        </authorList>
    </citation>
    <scope>NUCLEOTIDE SEQUENCE [LARGE SCALE GENOMIC DNA]</scope>
    <source>
        <strain evidence="2">MSL47</strain>
    </source>
</reference>
<protein>
    <recommendedName>
        <fullName evidence="3">Phage transcriptional regulator, ArpU family</fullName>
    </recommendedName>
</protein>
<sequence>MKKHSRLIKLLMSYKALNTRVELIEIELEYSQQAIDYTRPIIRGGKSYDATYQAVEKRVDSDLAREKVEKERIIELIETGLKVLDNELELPLIKAKYLDGKSERDNMIYNSNLFPYSASQYYRVKKRALEKLEESIGDLI</sequence>
<accession>A0A285IN11</accession>
<evidence type="ECO:0000313" key="1">
    <source>
        <dbReference type="EMBL" id="SNY48341.1"/>
    </source>
</evidence>
<keyword evidence="2" id="KW-1185">Reference proteome</keyword>
<dbReference type="AlphaFoldDB" id="A0A285IN11"/>
<name>A0A285IN11_9FIRM</name>
<evidence type="ECO:0008006" key="3">
    <source>
        <dbReference type="Google" id="ProtNLM"/>
    </source>
</evidence>
<dbReference type="EMBL" id="OBDZ01000077">
    <property type="protein sequence ID" value="SNY48341.1"/>
    <property type="molecule type" value="Genomic_DNA"/>
</dbReference>
<proteinExistence type="predicted"/>
<dbReference type="Proteomes" id="UP000219573">
    <property type="component" value="Unassembled WGS sequence"/>
</dbReference>
<gene>
    <name evidence="1" type="ORF">SAMN06265827_1773</name>
</gene>
<dbReference type="RefSeq" id="WP_097019721.1">
    <property type="nucleotide sequence ID" value="NZ_OBDZ01000077.1"/>
</dbReference>
<evidence type="ECO:0000313" key="2">
    <source>
        <dbReference type="Proteomes" id="UP000219573"/>
    </source>
</evidence>